<dbReference type="PaxDb" id="3847-GLYMA19G07198.1"/>
<keyword evidence="4" id="KW-0539">Nucleus</keyword>
<dbReference type="Proteomes" id="UP000008827">
    <property type="component" value="Chromosome 19"/>
</dbReference>
<dbReference type="InterPro" id="IPR044841">
    <property type="entry name" value="LUX/BOA-like"/>
</dbReference>
<evidence type="ECO:0000256" key="3">
    <source>
        <dbReference type="ARBA" id="ARBA00023163"/>
    </source>
</evidence>
<evidence type="ECO:0000313" key="7">
    <source>
        <dbReference type="Proteomes" id="UP000008827"/>
    </source>
</evidence>
<keyword evidence="2" id="KW-0805">Transcription regulation</keyword>
<evidence type="ECO:0000256" key="1">
    <source>
        <dbReference type="ARBA" id="ARBA00004123"/>
    </source>
</evidence>
<dbReference type="InterPro" id="IPR009057">
    <property type="entry name" value="Homeodomain-like_sf"/>
</dbReference>
<dbReference type="InterPro" id="IPR006447">
    <property type="entry name" value="Myb_dom_plants"/>
</dbReference>
<dbReference type="Gene3D" id="1.10.10.60">
    <property type="entry name" value="Homeodomain-like"/>
    <property type="match status" value="1"/>
</dbReference>
<dbReference type="eggNOG" id="KOG1601">
    <property type="taxonomic scope" value="Eukaryota"/>
</dbReference>
<dbReference type="SMR" id="K7MWP9"/>
<dbReference type="GO" id="GO:0005634">
    <property type="term" value="C:nucleus"/>
    <property type="evidence" value="ECO:0007669"/>
    <property type="project" value="UniProtKB-SubCell"/>
</dbReference>
<dbReference type="STRING" id="3847.K7MWP9"/>
<dbReference type="HOGENOM" id="CLU_1996686_0_0_1"/>
<name>K7MWP9_SOYBN</name>
<keyword evidence="7" id="KW-1185">Reference proteome</keyword>
<evidence type="ECO:0000256" key="4">
    <source>
        <dbReference type="ARBA" id="ARBA00023242"/>
    </source>
</evidence>
<dbReference type="GO" id="GO:0003677">
    <property type="term" value="F:DNA binding"/>
    <property type="evidence" value="ECO:0007669"/>
    <property type="project" value="InterPro"/>
</dbReference>
<sequence length="125" mass="13785">MKTSIFETSGSDLAKVVVGGMGLEASALLTARVQEKISSNFKESNSDELDDSFAPPTKKPRLVWKQELHQQFVEAVMQIALDKAKSKRIIEAMNILGLTREQVASHLQKHGHELLLLNTSKGVTL</sequence>
<keyword evidence="3" id="KW-0804">Transcription</keyword>
<evidence type="ECO:0000256" key="2">
    <source>
        <dbReference type="ARBA" id="ARBA00023015"/>
    </source>
</evidence>
<dbReference type="PANTHER" id="PTHR31442:SF40">
    <property type="entry name" value="HOMEODOMAIN-LIKE SUPERFAMILY PROTEIN"/>
    <property type="match status" value="1"/>
</dbReference>
<dbReference type="SUPFAM" id="SSF46689">
    <property type="entry name" value="Homeodomain-like"/>
    <property type="match status" value="1"/>
</dbReference>
<protein>
    <recommendedName>
        <fullName evidence="8">HTH myb-type domain-containing protein</fullName>
    </recommendedName>
</protein>
<dbReference type="NCBIfam" id="TIGR01557">
    <property type="entry name" value="myb_SHAQKYF"/>
    <property type="match status" value="1"/>
</dbReference>
<reference evidence="6" key="2">
    <citation type="submission" date="2018-02" db="UniProtKB">
        <authorList>
            <consortium name="EnsemblPlants"/>
        </authorList>
    </citation>
    <scope>IDENTIFICATION</scope>
    <source>
        <strain evidence="6">Williams 82</strain>
    </source>
</reference>
<proteinExistence type="predicted"/>
<dbReference type="EnsemblPlants" id="KRG93953">
    <property type="protein sequence ID" value="KRG93953"/>
    <property type="gene ID" value="GLYMA_19G052000"/>
</dbReference>
<reference evidence="5 6" key="1">
    <citation type="journal article" date="2010" name="Nature">
        <title>Genome sequence of the palaeopolyploid soybean.</title>
        <authorList>
            <person name="Schmutz J."/>
            <person name="Cannon S.B."/>
            <person name="Schlueter J."/>
            <person name="Ma J."/>
            <person name="Mitros T."/>
            <person name="Nelson W."/>
            <person name="Hyten D.L."/>
            <person name="Song Q."/>
            <person name="Thelen J.J."/>
            <person name="Cheng J."/>
            <person name="Xu D."/>
            <person name="Hellsten U."/>
            <person name="May G.D."/>
            <person name="Yu Y."/>
            <person name="Sakurai T."/>
            <person name="Umezawa T."/>
            <person name="Bhattacharyya M.K."/>
            <person name="Sandhu D."/>
            <person name="Valliyodan B."/>
            <person name="Lindquist E."/>
            <person name="Peto M."/>
            <person name="Grant D."/>
            <person name="Shu S."/>
            <person name="Goodstein D."/>
            <person name="Barry K."/>
            <person name="Futrell-Griggs M."/>
            <person name="Abernathy B."/>
            <person name="Du J."/>
            <person name="Tian Z."/>
            <person name="Zhu L."/>
            <person name="Gill N."/>
            <person name="Joshi T."/>
            <person name="Libault M."/>
            <person name="Sethuraman A."/>
            <person name="Zhang X.-C."/>
            <person name="Shinozaki K."/>
            <person name="Nguyen H.T."/>
            <person name="Wing R.A."/>
            <person name="Cregan P."/>
            <person name="Specht J."/>
            <person name="Grimwood J."/>
            <person name="Rokhsar D."/>
            <person name="Stacey G."/>
            <person name="Shoemaker R.C."/>
            <person name="Jackson S.A."/>
        </authorList>
    </citation>
    <scope>NUCLEOTIDE SEQUENCE [LARGE SCALE GENOMIC DNA]</scope>
    <source>
        <strain evidence="6">cv. Williams 82</strain>
        <tissue evidence="5">Callus</tissue>
    </source>
</reference>
<evidence type="ECO:0000313" key="5">
    <source>
        <dbReference type="EMBL" id="KRG93953.1"/>
    </source>
</evidence>
<dbReference type="PANTHER" id="PTHR31442">
    <property type="entry name" value="HOMEODOMAIN-LIKE SUPERFAMILY PROTEIN-RELATED"/>
    <property type="match status" value="1"/>
</dbReference>
<accession>K7MWP9</accession>
<dbReference type="InParanoid" id="K7MWP9"/>
<comment type="subcellular location">
    <subcellularLocation>
        <location evidence="1">Nucleus</location>
    </subcellularLocation>
</comment>
<gene>
    <name evidence="5" type="ORF">GLYMA_19G052000</name>
</gene>
<organism evidence="6">
    <name type="scientific">Glycine max</name>
    <name type="common">Soybean</name>
    <name type="synonym">Glycine hispida</name>
    <dbReference type="NCBI Taxonomy" id="3847"/>
    <lineage>
        <taxon>Eukaryota</taxon>
        <taxon>Viridiplantae</taxon>
        <taxon>Streptophyta</taxon>
        <taxon>Embryophyta</taxon>
        <taxon>Tracheophyta</taxon>
        <taxon>Spermatophyta</taxon>
        <taxon>Magnoliopsida</taxon>
        <taxon>eudicotyledons</taxon>
        <taxon>Gunneridae</taxon>
        <taxon>Pentapetalae</taxon>
        <taxon>rosids</taxon>
        <taxon>fabids</taxon>
        <taxon>Fabales</taxon>
        <taxon>Fabaceae</taxon>
        <taxon>Papilionoideae</taxon>
        <taxon>50 kb inversion clade</taxon>
        <taxon>NPAAA clade</taxon>
        <taxon>indigoferoid/millettioid clade</taxon>
        <taxon>Phaseoleae</taxon>
        <taxon>Glycine</taxon>
        <taxon>Glycine subgen. Soja</taxon>
    </lineage>
</organism>
<dbReference type="FunFam" id="1.10.10.60:FF:000007">
    <property type="entry name" value="Two-component response regulator"/>
    <property type="match status" value="1"/>
</dbReference>
<reference evidence="5" key="3">
    <citation type="submission" date="2018-07" db="EMBL/GenBank/DDBJ databases">
        <title>WGS assembly of Glycine max.</title>
        <authorList>
            <person name="Schmutz J."/>
            <person name="Cannon S."/>
            <person name="Schlueter J."/>
            <person name="Ma J."/>
            <person name="Mitros T."/>
            <person name="Nelson W."/>
            <person name="Hyten D."/>
            <person name="Song Q."/>
            <person name="Thelen J."/>
            <person name="Cheng J."/>
            <person name="Xu D."/>
            <person name="Hellsten U."/>
            <person name="May G."/>
            <person name="Yu Y."/>
            <person name="Sakurai T."/>
            <person name="Umezawa T."/>
            <person name="Bhattacharyya M."/>
            <person name="Sandhu D."/>
            <person name="Valliyodan B."/>
            <person name="Lindquist E."/>
            <person name="Peto M."/>
            <person name="Grant D."/>
            <person name="Shu S."/>
            <person name="Goodstein D."/>
            <person name="Barry K."/>
            <person name="Futrell-Griggs M."/>
            <person name="Abernathy B."/>
            <person name="Du J."/>
            <person name="Tian Z."/>
            <person name="Zhu L."/>
            <person name="Gill N."/>
            <person name="Joshi T."/>
            <person name="Libault M."/>
            <person name="Sethuraman A."/>
            <person name="Zhang X."/>
            <person name="Shinozaki K."/>
            <person name="Nguyen H."/>
            <person name="Wing R."/>
            <person name="Cregan P."/>
            <person name="Specht J."/>
            <person name="Grimwood J."/>
            <person name="Rokhsar D."/>
            <person name="Stacey G."/>
            <person name="Shoemaker R."/>
            <person name="Jackson S."/>
        </authorList>
    </citation>
    <scope>NUCLEOTIDE SEQUENCE</scope>
    <source>
        <tissue evidence="5">Callus</tissue>
    </source>
</reference>
<dbReference type="EMBL" id="CM000852">
    <property type="protein sequence ID" value="KRG93953.1"/>
    <property type="molecule type" value="Genomic_DNA"/>
</dbReference>
<evidence type="ECO:0000313" key="6">
    <source>
        <dbReference type="EnsemblPlants" id="KRG93953"/>
    </source>
</evidence>
<dbReference type="AlphaFoldDB" id="K7MWP9"/>
<evidence type="ECO:0008006" key="8">
    <source>
        <dbReference type="Google" id="ProtNLM"/>
    </source>
</evidence>
<dbReference type="Gramene" id="KRG93953">
    <property type="protein sequence ID" value="KRG93953"/>
    <property type="gene ID" value="GLYMA_19G052000"/>
</dbReference>
<dbReference type="GO" id="GO:0003700">
    <property type="term" value="F:DNA-binding transcription factor activity"/>
    <property type="evidence" value="ECO:0007669"/>
    <property type="project" value="InterPro"/>
</dbReference>